<comment type="caution">
    <text evidence="2">The sequence shown here is derived from an EMBL/GenBank/DDBJ whole genome shotgun (WGS) entry which is preliminary data.</text>
</comment>
<dbReference type="InterPro" id="IPR013830">
    <property type="entry name" value="SGNH_hydro"/>
</dbReference>
<dbReference type="Proteomes" id="UP000654279">
    <property type="component" value="Unassembled WGS sequence"/>
</dbReference>
<keyword evidence="3" id="KW-1185">Reference proteome</keyword>
<keyword evidence="2" id="KW-0378">Hydrolase</keyword>
<feature type="domain" description="SGNH hydrolase-type esterase" evidence="1">
    <location>
        <begin position="8"/>
        <end position="213"/>
    </location>
</feature>
<dbReference type="GO" id="GO:0004622">
    <property type="term" value="F:phosphatidylcholine lysophospholipase activity"/>
    <property type="evidence" value="ECO:0007669"/>
    <property type="project" value="TreeGrafter"/>
</dbReference>
<dbReference type="Gene3D" id="3.40.50.1110">
    <property type="entry name" value="SGNH hydrolase"/>
    <property type="match status" value="1"/>
</dbReference>
<sequence>MTNVAVWGDSISKGILYDSERKRHIILPKGGIQAAAECLGLGLQNFSRFGATISKGWERLQKSLSQGINYDLALLEYGGNDCDYDWSQISANPDGEYLPFTPLEQFKKIYQAMIAAFKERGITPAVMNLPPIDSRRYLQFVTRNGLSAQNILKWLGDVEHIHRHQAAYSQVVEQIALENGCYLVDVRKGFFDAGDYRALLCEDGIHPNLEGQRCIQHQLVGYAHAMGI</sequence>
<gene>
    <name evidence="2" type="ORF">H8699_02960</name>
</gene>
<evidence type="ECO:0000313" key="3">
    <source>
        <dbReference type="Proteomes" id="UP000654279"/>
    </source>
</evidence>
<dbReference type="AlphaFoldDB" id="A0A926CYQ0"/>
<dbReference type="RefSeq" id="WP_249284419.1">
    <property type="nucleotide sequence ID" value="NZ_JACRSO010000001.1"/>
</dbReference>
<dbReference type="EMBL" id="JACRSO010000001">
    <property type="protein sequence ID" value="MBC8528399.1"/>
    <property type="molecule type" value="Genomic_DNA"/>
</dbReference>
<protein>
    <submittedName>
        <fullName evidence="2">SGNH/GDSL hydrolase family protein</fullName>
    </submittedName>
</protein>
<dbReference type="PANTHER" id="PTHR30383:SF5">
    <property type="entry name" value="SGNH HYDROLASE-TYPE ESTERASE DOMAIN-CONTAINING PROTEIN"/>
    <property type="match status" value="1"/>
</dbReference>
<dbReference type="InterPro" id="IPR051532">
    <property type="entry name" value="Ester_Hydrolysis_Enzymes"/>
</dbReference>
<organism evidence="2 3">
    <name type="scientific">Luoshenia tenuis</name>
    <dbReference type="NCBI Taxonomy" id="2763654"/>
    <lineage>
        <taxon>Bacteria</taxon>
        <taxon>Bacillati</taxon>
        <taxon>Bacillota</taxon>
        <taxon>Clostridia</taxon>
        <taxon>Christensenellales</taxon>
        <taxon>Christensenellaceae</taxon>
        <taxon>Luoshenia</taxon>
    </lineage>
</organism>
<evidence type="ECO:0000259" key="1">
    <source>
        <dbReference type="Pfam" id="PF13472"/>
    </source>
</evidence>
<dbReference type="SUPFAM" id="SSF52266">
    <property type="entry name" value="SGNH hydrolase"/>
    <property type="match status" value="1"/>
</dbReference>
<name>A0A926CYQ0_9FIRM</name>
<dbReference type="Pfam" id="PF13472">
    <property type="entry name" value="Lipase_GDSL_2"/>
    <property type="match status" value="1"/>
</dbReference>
<evidence type="ECO:0000313" key="2">
    <source>
        <dbReference type="EMBL" id="MBC8528399.1"/>
    </source>
</evidence>
<reference evidence="2" key="1">
    <citation type="submission" date="2020-08" db="EMBL/GenBank/DDBJ databases">
        <title>Genome public.</title>
        <authorList>
            <person name="Liu C."/>
            <person name="Sun Q."/>
        </authorList>
    </citation>
    <scope>NUCLEOTIDE SEQUENCE</scope>
    <source>
        <strain evidence="2">NSJ-44</strain>
    </source>
</reference>
<proteinExistence type="predicted"/>
<accession>A0A926CYQ0</accession>
<dbReference type="CDD" id="cd00229">
    <property type="entry name" value="SGNH_hydrolase"/>
    <property type="match status" value="1"/>
</dbReference>
<dbReference type="PANTHER" id="PTHR30383">
    <property type="entry name" value="THIOESTERASE 1/PROTEASE 1/LYSOPHOSPHOLIPASE L1"/>
    <property type="match status" value="1"/>
</dbReference>
<dbReference type="InterPro" id="IPR036514">
    <property type="entry name" value="SGNH_hydro_sf"/>
</dbReference>